<dbReference type="Proteomes" id="UP000572212">
    <property type="component" value="Unassembled WGS sequence"/>
</dbReference>
<feature type="transmembrane region" description="Helical" evidence="1">
    <location>
        <begin position="391"/>
        <end position="416"/>
    </location>
</feature>
<feature type="transmembrane region" description="Helical" evidence="1">
    <location>
        <begin position="503"/>
        <end position="526"/>
    </location>
</feature>
<evidence type="ECO:0000313" key="3">
    <source>
        <dbReference type="Proteomes" id="UP000572212"/>
    </source>
</evidence>
<dbReference type="RefSeq" id="WP_184245645.1">
    <property type="nucleotide sequence ID" value="NZ_BAAACU010000058.1"/>
</dbReference>
<organism evidence="2 3">
    <name type="scientific">Gracilibacillus halotolerans</name>
    <dbReference type="NCBI Taxonomy" id="74386"/>
    <lineage>
        <taxon>Bacteria</taxon>
        <taxon>Bacillati</taxon>
        <taxon>Bacillota</taxon>
        <taxon>Bacilli</taxon>
        <taxon>Bacillales</taxon>
        <taxon>Bacillaceae</taxon>
        <taxon>Gracilibacillus</taxon>
    </lineage>
</organism>
<feature type="transmembrane region" description="Helical" evidence="1">
    <location>
        <begin position="436"/>
        <end position="456"/>
    </location>
</feature>
<feature type="transmembrane region" description="Helical" evidence="1">
    <location>
        <begin position="165"/>
        <end position="186"/>
    </location>
</feature>
<sequence length="533" mass="59127">MSQLVFAQTGILSRFIFRQDRWRIMFWIVGISLATWSVPIAFKDLYGLEEQRNVMALTMENPAMIAMVGTADLSNYTIGIMTAHQMLLLTALVVGIMNILLVARHVRGDEEDGRLEMIRALPVGRLSNVHATVIVFIMVNVALAVISGLGLYALQIESMGLEGSLLYGATLGATGILFISVTSLFAQMCESTRGTIGFSIGFLLIAYMLRAIGDISAESLSWISPLGWITKTETYGLNKWWPVFFLLGIALVLFVITYLLNARRDVGAGLLPSKPGRKYATSFLKSPIGLSFRLQRVGFISWAIGMFVLGVSYGSVLGDIDSFFQGNERLEQMIASDNHLSAVEQFLPIIMMVMAIIATIPPIISMNKLVGEERKNRLEQLMAKSISRTQVMARFVIVALVNGMVMLSLAAIGLWSAGTLVMEEPLSFREFYQMGIIYYPALLLILSLAVLIIGWVPRLTSVVWLYLVYSFIVVYLGELFQFSNFVIQISPFGHIPQLPLEEMSWMPIIALLSLSSLLIVTGIIGYNRRDIQG</sequence>
<feature type="transmembrane region" description="Helical" evidence="1">
    <location>
        <begin position="24"/>
        <end position="42"/>
    </location>
</feature>
<feature type="transmembrane region" description="Helical" evidence="1">
    <location>
        <begin position="346"/>
        <end position="370"/>
    </location>
</feature>
<comment type="caution">
    <text evidence="2">The sequence shown here is derived from an EMBL/GenBank/DDBJ whole genome shotgun (WGS) entry which is preliminary data.</text>
</comment>
<reference evidence="2 3" key="1">
    <citation type="submission" date="2020-08" db="EMBL/GenBank/DDBJ databases">
        <title>Genomic Encyclopedia of Type Strains, Phase IV (KMG-IV): sequencing the most valuable type-strain genomes for metagenomic binning, comparative biology and taxonomic classification.</title>
        <authorList>
            <person name="Goeker M."/>
        </authorList>
    </citation>
    <scope>NUCLEOTIDE SEQUENCE [LARGE SCALE GENOMIC DNA]</scope>
    <source>
        <strain evidence="2 3">DSM 11805</strain>
    </source>
</reference>
<keyword evidence="1" id="KW-0472">Membrane</keyword>
<dbReference type="AlphaFoldDB" id="A0A841RP39"/>
<gene>
    <name evidence="2" type="ORF">GGQ92_001211</name>
</gene>
<feature type="transmembrane region" description="Helical" evidence="1">
    <location>
        <begin position="86"/>
        <end position="106"/>
    </location>
</feature>
<protein>
    <submittedName>
        <fullName evidence="2">ABC-2 type transport system permease protein</fullName>
    </submittedName>
</protein>
<proteinExistence type="predicted"/>
<evidence type="ECO:0000313" key="2">
    <source>
        <dbReference type="EMBL" id="MBB6512428.1"/>
    </source>
</evidence>
<keyword evidence="1" id="KW-0812">Transmembrane</keyword>
<accession>A0A841RP39</accession>
<keyword evidence="1" id="KW-1133">Transmembrane helix</keyword>
<keyword evidence="3" id="KW-1185">Reference proteome</keyword>
<feature type="transmembrane region" description="Helical" evidence="1">
    <location>
        <begin position="127"/>
        <end position="153"/>
    </location>
</feature>
<feature type="transmembrane region" description="Helical" evidence="1">
    <location>
        <begin position="297"/>
        <end position="316"/>
    </location>
</feature>
<name>A0A841RP39_9BACI</name>
<feature type="transmembrane region" description="Helical" evidence="1">
    <location>
        <begin position="240"/>
        <end position="260"/>
    </location>
</feature>
<feature type="transmembrane region" description="Helical" evidence="1">
    <location>
        <begin position="463"/>
        <end position="483"/>
    </location>
</feature>
<feature type="transmembrane region" description="Helical" evidence="1">
    <location>
        <begin position="198"/>
        <end position="220"/>
    </location>
</feature>
<dbReference type="EMBL" id="JACHON010000003">
    <property type="protein sequence ID" value="MBB6512428.1"/>
    <property type="molecule type" value="Genomic_DNA"/>
</dbReference>
<evidence type="ECO:0000256" key="1">
    <source>
        <dbReference type="SAM" id="Phobius"/>
    </source>
</evidence>